<feature type="binding site" evidence="11">
    <location>
        <position position="74"/>
    </location>
    <ligand>
        <name>Ca(2+)</name>
        <dbReference type="ChEBI" id="CHEBI:29108"/>
        <label>1</label>
    </ligand>
</feature>
<evidence type="ECO:0000259" key="15">
    <source>
        <dbReference type="PROSITE" id="PS51393"/>
    </source>
</evidence>
<dbReference type="eggNOG" id="ENOG502QQSP">
    <property type="taxonomic scope" value="Eukaryota"/>
</dbReference>
<keyword evidence="11" id="KW-0106">Calcium</keyword>
<dbReference type="GO" id="GO:0005506">
    <property type="term" value="F:iron ion binding"/>
    <property type="evidence" value="ECO:0007669"/>
    <property type="project" value="InterPro"/>
</dbReference>
<comment type="caution">
    <text evidence="16">The sequence shown here is derived from an EMBL/GenBank/DDBJ whole genome shotgun (WGS) entry which is preliminary data.</text>
</comment>
<dbReference type="GeneID" id="102564354"/>
<proteinExistence type="inferred from homology"/>
<keyword evidence="7" id="KW-0560">Oxidoreductase</keyword>
<evidence type="ECO:0000256" key="3">
    <source>
        <dbReference type="ARBA" id="ARBA00009419"/>
    </source>
</evidence>
<evidence type="ECO:0000256" key="9">
    <source>
        <dbReference type="ARBA" id="ARBA00023098"/>
    </source>
</evidence>
<dbReference type="InterPro" id="IPR013819">
    <property type="entry name" value="LipOase_C"/>
</dbReference>
<evidence type="ECO:0000256" key="11">
    <source>
        <dbReference type="PIRSR" id="PIRSR601885-2"/>
    </source>
</evidence>
<dbReference type="PRINTS" id="PR00467">
    <property type="entry name" value="MAMLPOXGNASE"/>
</dbReference>
<feature type="site" description="Essential for stabilizing binding to COTL1" evidence="12">
    <location>
        <position position="97"/>
    </location>
</feature>
<evidence type="ECO:0000256" key="10">
    <source>
        <dbReference type="PIRSR" id="PIRSR601885-1"/>
    </source>
</evidence>
<dbReference type="PRINTS" id="PR00087">
    <property type="entry name" value="LIPOXYGENASE"/>
</dbReference>
<feature type="binding site" evidence="10">
    <location>
        <position position="367"/>
    </location>
    <ligand>
        <name>Fe cation</name>
        <dbReference type="ChEBI" id="CHEBI:24875"/>
        <note>catalytic</note>
    </ligand>
</feature>
<dbReference type="AlphaFoldDB" id="A0A151LYB7"/>
<dbReference type="SUPFAM" id="SSF48484">
    <property type="entry name" value="Lipoxigenase"/>
    <property type="match status" value="1"/>
</dbReference>
<dbReference type="FunFam" id="1.20.245.10:FF:000001">
    <property type="entry name" value="Arachidonate 5-lipoxygenase a"/>
    <property type="match status" value="1"/>
</dbReference>
<dbReference type="InterPro" id="IPR001024">
    <property type="entry name" value="PLAT/LH2_dom"/>
</dbReference>
<dbReference type="Gene3D" id="2.60.60.20">
    <property type="entry name" value="PLAT/LH2 domain"/>
    <property type="match status" value="1"/>
</dbReference>
<comment type="subcellular location">
    <subcellularLocation>
        <location evidence="1">Cytoplasm</location>
    </subcellularLocation>
</comment>
<reference evidence="16 17" key="1">
    <citation type="journal article" date="2012" name="Genome Biol.">
        <title>Sequencing three crocodilian genomes to illuminate the evolution of archosaurs and amniotes.</title>
        <authorList>
            <person name="St John J.A."/>
            <person name="Braun E.L."/>
            <person name="Isberg S.R."/>
            <person name="Miles L.G."/>
            <person name="Chong A.Y."/>
            <person name="Gongora J."/>
            <person name="Dalzell P."/>
            <person name="Moran C."/>
            <person name="Bed'hom B."/>
            <person name="Abzhanov A."/>
            <person name="Burgess S.C."/>
            <person name="Cooksey A.M."/>
            <person name="Castoe T.A."/>
            <person name="Crawford N.G."/>
            <person name="Densmore L.D."/>
            <person name="Drew J.C."/>
            <person name="Edwards S.V."/>
            <person name="Faircloth B.C."/>
            <person name="Fujita M.K."/>
            <person name="Greenwold M.J."/>
            <person name="Hoffmann F.G."/>
            <person name="Howard J.M."/>
            <person name="Iguchi T."/>
            <person name="Janes D.E."/>
            <person name="Khan S.Y."/>
            <person name="Kohno S."/>
            <person name="de Koning A.J."/>
            <person name="Lance S.L."/>
            <person name="McCarthy F.M."/>
            <person name="McCormack J.E."/>
            <person name="Merchant M.E."/>
            <person name="Peterson D.G."/>
            <person name="Pollock D.D."/>
            <person name="Pourmand N."/>
            <person name="Raney B.J."/>
            <person name="Roessler K.A."/>
            <person name="Sanford J.R."/>
            <person name="Sawyer R.H."/>
            <person name="Schmidt C.J."/>
            <person name="Triplett E.W."/>
            <person name="Tuberville T.D."/>
            <person name="Venegas-Anaya M."/>
            <person name="Howard J.T."/>
            <person name="Jarvis E.D."/>
            <person name="Guillette L.J.Jr."/>
            <person name="Glenn T.C."/>
            <person name="Green R.E."/>
            <person name="Ray D.A."/>
        </authorList>
    </citation>
    <scope>NUCLEOTIDE SEQUENCE [LARGE SCALE GENOMIC DNA]</scope>
    <source>
        <strain evidence="16">KSC_2009_1</strain>
    </source>
</reference>
<dbReference type="SUPFAM" id="SSF49723">
    <property type="entry name" value="Lipase/lipooxygenase domain (PLAT/LH2 domain)"/>
    <property type="match status" value="1"/>
</dbReference>
<comment type="pathway">
    <text evidence="2">Lipid metabolism.</text>
</comment>
<evidence type="ECO:0000256" key="4">
    <source>
        <dbReference type="ARBA" id="ARBA00022490"/>
    </source>
</evidence>
<accession>A0A151LYB7</accession>
<name>A0A151LYB7_ALLMI</name>
<keyword evidence="8 10" id="KW-0408">Iron</keyword>
<keyword evidence="9" id="KW-0443">Lipid metabolism</keyword>
<evidence type="ECO:0000256" key="7">
    <source>
        <dbReference type="ARBA" id="ARBA00023002"/>
    </source>
</evidence>
<evidence type="ECO:0000256" key="13">
    <source>
        <dbReference type="PROSITE-ProRule" id="PRU00152"/>
    </source>
</evidence>
<keyword evidence="17" id="KW-1185">Reference proteome</keyword>
<feature type="domain" description="PLAT" evidence="14">
    <location>
        <begin position="2"/>
        <end position="112"/>
    </location>
</feature>
<dbReference type="PROSITE" id="PS00081">
    <property type="entry name" value="LIPOXYGENASE_2"/>
    <property type="match status" value="1"/>
</dbReference>
<dbReference type="Gene3D" id="3.10.450.60">
    <property type="match status" value="1"/>
</dbReference>
<feature type="binding site" evidence="11">
    <location>
        <position position="73"/>
    </location>
    <ligand>
        <name>Ca(2+)</name>
        <dbReference type="ChEBI" id="CHEBI:29108"/>
        <label>1</label>
    </ligand>
</feature>
<dbReference type="InterPro" id="IPR000907">
    <property type="entry name" value="LipOase"/>
</dbReference>
<dbReference type="Gene3D" id="1.20.245.10">
    <property type="entry name" value="Lipoxygenase-1, Domain 5"/>
    <property type="match status" value="1"/>
</dbReference>
<comment type="cofactor">
    <cofactor evidence="10">
        <name>Fe cation</name>
        <dbReference type="ChEBI" id="CHEBI:24875"/>
    </cofactor>
    <text evidence="10">Binds 1 Fe cation per subunit.</text>
</comment>
<feature type="binding site" evidence="10">
    <location>
        <position position="665"/>
    </location>
    <ligand>
        <name>Fe cation</name>
        <dbReference type="ChEBI" id="CHEBI:24875"/>
        <note>catalytic</note>
    </ligand>
</feature>
<dbReference type="EMBL" id="AKHW03007029">
    <property type="protein sequence ID" value="KYO17242.1"/>
    <property type="molecule type" value="Genomic_DNA"/>
</dbReference>
<evidence type="ECO:0000313" key="17">
    <source>
        <dbReference type="Proteomes" id="UP000050525"/>
    </source>
</evidence>
<evidence type="ECO:0000259" key="14">
    <source>
        <dbReference type="PROSITE" id="PS50095"/>
    </source>
</evidence>
<feature type="domain" description="Lipoxygenase" evidence="15">
    <location>
        <begin position="112"/>
        <end position="665"/>
    </location>
</feature>
<evidence type="ECO:0000313" key="16">
    <source>
        <dbReference type="EMBL" id="KYO17242.1"/>
    </source>
</evidence>
<evidence type="ECO:0000256" key="2">
    <source>
        <dbReference type="ARBA" id="ARBA00005189"/>
    </source>
</evidence>
<dbReference type="InterPro" id="IPR001885">
    <property type="entry name" value="LipOase_mml"/>
</dbReference>
<dbReference type="KEGG" id="amj:102564354"/>
<organism evidence="16 17">
    <name type="scientific">Alligator mississippiensis</name>
    <name type="common">American alligator</name>
    <dbReference type="NCBI Taxonomy" id="8496"/>
    <lineage>
        <taxon>Eukaryota</taxon>
        <taxon>Metazoa</taxon>
        <taxon>Chordata</taxon>
        <taxon>Craniata</taxon>
        <taxon>Vertebrata</taxon>
        <taxon>Euteleostomi</taxon>
        <taxon>Archelosauria</taxon>
        <taxon>Archosauria</taxon>
        <taxon>Crocodylia</taxon>
        <taxon>Alligatoridae</taxon>
        <taxon>Alligatorinae</taxon>
        <taxon>Alligator</taxon>
    </lineage>
</organism>
<keyword evidence="5 10" id="KW-0479">Metal-binding</keyword>
<evidence type="ECO:0000256" key="12">
    <source>
        <dbReference type="PIRSR" id="PIRSR601885-3"/>
    </source>
</evidence>
<comment type="similarity">
    <text evidence="3">Belongs to the lipoxygenase family.</text>
</comment>
<comment type="caution">
    <text evidence="13">Lacks conserved residue(s) required for the propagation of feature annotation.</text>
</comment>
<keyword evidence="6" id="KW-0223">Dioxygenase</keyword>
<sequence length="665" mass="76036">MATYKVQIVTGDVPLANTVNSVAITLVGTQGESSQEWLNLGIRKITNKEIKCDRDLGPIVLVHVQKKRLFLEDAWFCNFIQVTGPAGEIYRFPCYQWIEGNTTLHLREGKGKKYSDDTIEFLKEHRRQELQKKQENYQWKEYAPGWPRCLNVGSVAELDSNARFSSFRLTSFTGIQKFEKIRLSLKGFLTQARSWKNLEEIRTIFSRINGREIVPEYVAAHWKEDTFFGYQFLNGINPVMIQKCTQLPAYFPVTEEMVAGALGAGTSLKRELQDGHIFLVDYKDLEDIPTHTIHGRQQYIAAPLCLVHQNQAGELQPIAIQLSQTPGPKSPIFLPSDSEWDWILAKTWVRNSEFYIHQIITHLLKTHLFAEVFSIATIRQLPMCHPLFKLLLPHYRFTLHINTLARSVLINPEGVIIKSSGFSHEGMVLLLSKTLEQVTYDSLCLPDNIQARGVSSIPNYLYRDDGLKIWEAIKSFVSGIVTFYYPSDDAVQGDPELQAWMNEIFVNGFLSRASSGIPSSLRTVAELRRFLTMVIFTCSAQHASVNNGQYDIGAWVPNYSSSMRRPPPEVKGRTSQQDLLDCIPEVDTSATNQAALLLLSSRVKDMRLLGDYREEHFTEQEPKRLIRAFQRDLKEIADDIELRNQMVELPYNYMNPQEMENSVSI</sequence>
<feature type="binding site" evidence="10">
    <location>
        <position position="362"/>
    </location>
    <ligand>
        <name>Fe cation</name>
        <dbReference type="ChEBI" id="CHEBI:24875"/>
        <note>catalytic</note>
    </ligand>
</feature>
<dbReference type="InterPro" id="IPR036392">
    <property type="entry name" value="PLAT/LH2_dom_sf"/>
</dbReference>
<dbReference type="Proteomes" id="UP000050525">
    <property type="component" value="Unassembled WGS sequence"/>
</dbReference>
<feature type="binding site" evidence="10">
    <location>
        <position position="542"/>
    </location>
    <ligand>
        <name>Fe cation</name>
        <dbReference type="ChEBI" id="CHEBI:24875"/>
        <note>catalytic</note>
    </ligand>
</feature>
<dbReference type="InterPro" id="IPR020834">
    <property type="entry name" value="LipOase_CS"/>
</dbReference>
<dbReference type="PROSITE" id="PS50095">
    <property type="entry name" value="PLAT"/>
    <property type="match status" value="1"/>
</dbReference>
<evidence type="ECO:0000256" key="5">
    <source>
        <dbReference type="ARBA" id="ARBA00022723"/>
    </source>
</evidence>
<dbReference type="PANTHER" id="PTHR11771">
    <property type="entry name" value="LIPOXYGENASE"/>
    <property type="match status" value="1"/>
</dbReference>
<gene>
    <name evidence="16" type="primary">ALOX5</name>
    <name evidence="16" type="ORF">Y1Q_0017690</name>
</gene>
<dbReference type="GO" id="GO:0005737">
    <property type="term" value="C:cytoplasm"/>
    <property type="evidence" value="ECO:0007669"/>
    <property type="project" value="UniProtKB-SubCell"/>
</dbReference>
<dbReference type="OrthoDB" id="407298at2759"/>
<evidence type="ECO:0000256" key="8">
    <source>
        <dbReference type="ARBA" id="ARBA00023004"/>
    </source>
</evidence>
<dbReference type="GO" id="GO:0034440">
    <property type="term" value="P:lipid oxidation"/>
    <property type="evidence" value="ECO:0007669"/>
    <property type="project" value="InterPro"/>
</dbReference>
<evidence type="ECO:0000256" key="1">
    <source>
        <dbReference type="ARBA" id="ARBA00004496"/>
    </source>
</evidence>
<dbReference type="SMART" id="SM00308">
    <property type="entry name" value="LH2"/>
    <property type="match status" value="1"/>
</dbReference>
<dbReference type="Pfam" id="PF00305">
    <property type="entry name" value="Lipoxygenase"/>
    <property type="match status" value="1"/>
</dbReference>
<keyword evidence="4" id="KW-0963">Cytoplasm</keyword>
<protein>
    <submittedName>
        <fullName evidence="16">Arachidonate 5-lipoxygenase</fullName>
    </submittedName>
</protein>
<dbReference type="InterPro" id="IPR036226">
    <property type="entry name" value="LipOase_C_sf"/>
</dbReference>
<dbReference type="GO" id="GO:0016702">
    <property type="term" value="F:oxidoreductase activity, acting on single donors with incorporation of molecular oxygen, incorporation of two atoms of oxygen"/>
    <property type="evidence" value="ECO:0007669"/>
    <property type="project" value="InterPro"/>
</dbReference>
<dbReference type="Pfam" id="PF01477">
    <property type="entry name" value="PLAT"/>
    <property type="match status" value="1"/>
</dbReference>
<dbReference type="PROSITE" id="PS51393">
    <property type="entry name" value="LIPOXYGENASE_3"/>
    <property type="match status" value="1"/>
</dbReference>
<evidence type="ECO:0000256" key="6">
    <source>
        <dbReference type="ARBA" id="ARBA00022964"/>
    </source>
</evidence>